<feature type="domain" description="Protein CPL1-like" evidence="2">
    <location>
        <begin position="183"/>
        <end position="232"/>
    </location>
</feature>
<reference evidence="3" key="1">
    <citation type="submission" date="2023-10" db="EMBL/GenBank/DDBJ databases">
        <authorList>
            <person name="Noh H."/>
        </authorList>
    </citation>
    <scope>NUCLEOTIDE SEQUENCE</scope>
    <source>
        <strain evidence="3">DUCC4014</strain>
    </source>
</reference>
<keyword evidence="1" id="KW-0732">Signal</keyword>
<sequence length="235" mass="25069">MLAFPVALLTVFAGSVLAQAPPGFTSQSGPPTFLGCYAAATPQSTVQPGLFTFLGCSYWDSTTSFVSGYSTCYAQPSVNIPLGSYKVITTPVDCYIQCATSTYAYVYANIAFNQWNCFCSNSYLVPGGTSFQGCQQGSVFVFAHSLQAAASGFARRKRVLADPNAYCPGALSACKVANSSEGYECLDTRSELESCGGCVNGYFDNSTQPLGLNCDTLSTHDQQYTCVEGQCQPFW</sequence>
<dbReference type="RefSeq" id="XP_062632384.1">
    <property type="nucleotide sequence ID" value="XM_062776400.1"/>
</dbReference>
<feature type="chain" id="PRO_5042224788" description="Protein CPL1-like domain-containing protein" evidence="1">
    <location>
        <begin position="19"/>
        <end position="235"/>
    </location>
</feature>
<evidence type="ECO:0000259" key="2">
    <source>
        <dbReference type="Pfam" id="PF21671"/>
    </source>
</evidence>
<gene>
    <name evidence="3" type="ORF">LOC62_08G009837</name>
</gene>
<dbReference type="PANTHER" id="PTHR35192">
    <property type="entry name" value="PROTEIN, PUTATIVE-RELATED"/>
    <property type="match status" value="1"/>
</dbReference>
<protein>
    <recommendedName>
        <fullName evidence="2">Protein CPL1-like domain-containing protein</fullName>
    </recommendedName>
</protein>
<organism evidence="3 4">
    <name type="scientific">Vanrija pseudolonga</name>
    <dbReference type="NCBI Taxonomy" id="143232"/>
    <lineage>
        <taxon>Eukaryota</taxon>
        <taxon>Fungi</taxon>
        <taxon>Dikarya</taxon>
        <taxon>Basidiomycota</taxon>
        <taxon>Agaricomycotina</taxon>
        <taxon>Tremellomycetes</taxon>
        <taxon>Trichosporonales</taxon>
        <taxon>Trichosporonaceae</taxon>
        <taxon>Vanrija</taxon>
    </lineage>
</organism>
<name>A0AAF0YGT6_9TREE</name>
<dbReference type="AlphaFoldDB" id="A0AAF0YGT6"/>
<keyword evidence="4" id="KW-1185">Reference proteome</keyword>
<dbReference type="EMBL" id="CP086721">
    <property type="protein sequence ID" value="WOO86358.1"/>
    <property type="molecule type" value="Genomic_DNA"/>
</dbReference>
<dbReference type="PANTHER" id="PTHR35192:SF2">
    <property type="entry name" value="APPLE DOMAIN-CONTAINING PROTEIN"/>
    <property type="match status" value="1"/>
</dbReference>
<evidence type="ECO:0000313" key="4">
    <source>
        <dbReference type="Proteomes" id="UP000827549"/>
    </source>
</evidence>
<dbReference type="Pfam" id="PF21671">
    <property type="entry name" value="CPL1-like"/>
    <property type="match status" value="1"/>
</dbReference>
<feature type="signal peptide" evidence="1">
    <location>
        <begin position="1"/>
        <end position="18"/>
    </location>
</feature>
<dbReference type="GeneID" id="87812998"/>
<evidence type="ECO:0000313" key="3">
    <source>
        <dbReference type="EMBL" id="WOO86358.1"/>
    </source>
</evidence>
<evidence type="ECO:0000256" key="1">
    <source>
        <dbReference type="SAM" id="SignalP"/>
    </source>
</evidence>
<proteinExistence type="predicted"/>
<dbReference type="InterPro" id="IPR048661">
    <property type="entry name" value="CPL1-like"/>
</dbReference>
<dbReference type="Proteomes" id="UP000827549">
    <property type="component" value="Chromosome 8"/>
</dbReference>
<accession>A0AAF0YGT6</accession>
<dbReference type="InterPro" id="IPR038955">
    <property type="entry name" value="PriA/CPL1_fungi"/>
</dbReference>